<dbReference type="InterPro" id="IPR027417">
    <property type="entry name" value="P-loop_NTPase"/>
</dbReference>
<organism evidence="3 4">
    <name type="scientific">Coprinopsis marcescibilis</name>
    <name type="common">Agaric fungus</name>
    <name type="synonym">Psathyrella marcescibilis</name>
    <dbReference type="NCBI Taxonomy" id="230819"/>
    <lineage>
        <taxon>Eukaryota</taxon>
        <taxon>Fungi</taxon>
        <taxon>Dikarya</taxon>
        <taxon>Basidiomycota</taxon>
        <taxon>Agaricomycotina</taxon>
        <taxon>Agaricomycetes</taxon>
        <taxon>Agaricomycetidae</taxon>
        <taxon>Agaricales</taxon>
        <taxon>Agaricineae</taxon>
        <taxon>Psathyrellaceae</taxon>
        <taxon>Coprinopsis</taxon>
    </lineage>
</organism>
<dbReference type="OrthoDB" id="8954335at2759"/>
<dbReference type="SUPFAM" id="SSF52540">
    <property type="entry name" value="P-loop containing nucleoside triphosphate hydrolases"/>
    <property type="match status" value="1"/>
</dbReference>
<keyword evidence="1" id="KW-0547">Nucleotide-binding</keyword>
<evidence type="ECO:0000313" key="4">
    <source>
        <dbReference type="Proteomes" id="UP000307440"/>
    </source>
</evidence>
<dbReference type="InterPro" id="IPR006703">
    <property type="entry name" value="G_AIG1"/>
</dbReference>
<dbReference type="Gene3D" id="3.40.50.300">
    <property type="entry name" value="P-loop containing nucleotide triphosphate hydrolases"/>
    <property type="match status" value="1"/>
</dbReference>
<evidence type="ECO:0000256" key="1">
    <source>
        <dbReference type="ARBA" id="ARBA00022741"/>
    </source>
</evidence>
<proteinExistence type="predicted"/>
<dbReference type="STRING" id="230819.A0A5C3KWT5"/>
<name>A0A5C3KWT5_COPMA</name>
<dbReference type="Proteomes" id="UP000307440">
    <property type="component" value="Unassembled WGS sequence"/>
</dbReference>
<dbReference type="GO" id="GO:0005525">
    <property type="term" value="F:GTP binding"/>
    <property type="evidence" value="ECO:0007669"/>
    <property type="project" value="InterPro"/>
</dbReference>
<gene>
    <name evidence="3" type="ORF">FA15DRAFT_704215</name>
</gene>
<reference evidence="3 4" key="1">
    <citation type="journal article" date="2019" name="Nat. Ecol. Evol.">
        <title>Megaphylogeny resolves global patterns of mushroom evolution.</title>
        <authorList>
            <person name="Varga T."/>
            <person name="Krizsan K."/>
            <person name="Foldi C."/>
            <person name="Dima B."/>
            <person name="Sanchez-Garcia M."/>
            <person name="Sanchez-Ramirez S."/>
            <person name="Szollosi G.J."/>
            <person name="Szarkandi J.G."/>
            <person name="Papp V."/>
            <person name="Albert L."/>
            <person name="Andreopoulos W."/>
            <person name="Angelini C."/>
            <person name="Antonin V."/>
            <person name="Barry K.W."/>
            <person name="Bougher N.L."/>
            <person name="Buchanan P."/>
            <person name="Buyck B."/>
            <person name="Bense V."/>
            <person name="Catcheside P."/>
            <person name="Chovatia M."/>
            <person name="Cooper J."/>
            <person name="Damon W."/>
            <person name="Desjardin D."/>
            <person name="Finy P."/>
            <person name="Geml J."/>
            <person name="Haridas S."/>
            <person name="Hughes K."/>
            <person name="Justo A."/>
            <person name="Karasinski D."/>
            <person name="Kautmanova I."/>
            <person name="Kiss B."/>
            <person name="Kocsube S."/>
            <person name="Kotiranta H."/>
            <person name="LaButti K.M."/>
            <person name="Lechner B.E."/>
            <person name="Liimatainen K."/>
            <person name="Lipzen A."/>
            <person name="Lukacs Z."/>
            <person name="Mihaltcheva S."/>
            <person name="Morgado L.N."/>
            <person name="Niskanen T."/>
            <person name="Noordeloos M.E."/>
            <person name="Ohm R.A."/>
            <person name="Ortiz-Santana B."/>
            <person name="Ovrebo C."/>
            <person name="Racz N."/>
            <person name="Riley R."/>
            <person name="Savchenko A."/>
            <person name="Shiryaev A."/>
            <person name="Soop K."/>
            <person name="Spirin V."/>
            <person name="Szebenyi C."/>
            <person name="Tomsovsky M."/>
            <person name="Tulloss R.E."/>
            <person name="Uehling J."/>
            <person name="Grigoriev I.V."/>
            <person name="Vagvolgyi C."/>
            <person name="Papp T."/>
            <person name="Martin F.M."/>
            <person name="Miettinen O."/>
            <person name="Hibbett D.S."/>
            <person name="Nagy L.G."/>
        </authorList>
    </citation>
    <scope>NUCLEOTIDE SEQUENCE [LARGE SCALE GENOMIC DNA]</scope>
    <source>
        <strain evidence="3 4">CBS 121175</strain>
    </source>
</reference>
<accession>A0A5C3KWT5</accession>
<feature type="domain" description="AIG1-type G" evidence="2">
    <location>
        <begin position="18"/>
        <end position="158"/>
    </location>
</feature>
<dbReference type="Pfam" id="PF04548">
    <property type="entry name" value="AIG1"/>
    <property type="match status" value="1"/>
</dbReference>
<evidence type="ECO:0000259" key="2">
    <source>
        <dbReference type="Pfam" id="PF04548"/>
    </source>
</evidence>
<dbReference type="AlphaFoldDB" id="A0A5C3KWT5"/>
<protein>
    <recommendedName>
        <fullName evidence="2">AIG1-type G domain-containing protein</fullName>
    </recommendedName>
</protein>
<sequence>MGNRVQTAPDYLPNDSIVIVLGPTGSGKSTFINNVVGEAVAPTSPGLDSCTTTIRGYRVPFKHDRSLPQRLFLVDTPGFDAILDNIDASRTFKDLCEWLKIAHCQGATVGAMVYIFGCTNRVANSYCEDLKIFQEMCGKDFLPKVVLCVTGGDSDKDATDQRMEALRQSVRWEPLLQAGASMGHLKNSSTSATEVVKKLAGTGAFNRTCTLALMDELADHKSPDQTASGKSLRSWFKESRTYKALKNLRRLFGFHRIGV</sequence>
<keyword evidence="4" id="KW-1185">Reference proteome</keyword>
<evidence type="ECO:0000313" key="3">
    <source>
        <dbReference type="EMBL" id="TFK24912.1"/>
    </source>
</evidence>
<dbReference type="EMBL" id="ML210193">
    <property type="protein sequence ID" value="TFK24912.1"/>
    <property type="molecule type" value="Genomic_DNA"/>
</dbReference>